<dbReference type="InterPro" id="IPR050336">
    <property type="entry name" value="Chromosome_partition/occlusion"/>
</dbReference>
<evidence type="ECO:0000259" key="1">
    <source>
        <dbReference type="SMART" id="SM00470"/>
    </source>
</evidence>
<protein>
    <submittedName>
        <fullName evidence="2">ParB-like chromosome segregation protein Spo0J</fullName>
    </submittedName>
</protein>
<comment type="caution">
    <text evidence="2">The sequence shown here is derived from an EMBL/GenBank/DDBJ whole genome shotgun (WGS) entry which is preliminary data.</text>
</comment>
<dbReference type="InterPro" id="IPR003115">
    <property type="entry name" value="ParB_N"/>
</dbReference>
<dbReference type="Proteomes" id="UP001195422">
    <property type="component" value="Unassembled WGS sequence"/>
</dbReference>
<dbReference type="SUPFAM" id="SSF110849">
    <property type="entry name" value="ParB/Sulfiredoxin"/>
    <property type="match status" value="1"/>
</dbReference>
<dbReference type="PANTHER" id="PTHR33375:SF1">
    <property type="entry name" value="CHROMOSOME-PARTITIONING PROTEIN PARB-RELATED"/>
    <property type="match status" value="1"/>
</dbReference>
<dbReference type="PANTHER" id="PTHR33375">
    <property type="entry name" value="CHROMOSOME-PARTITIONING PROTEIN PARB-RELATED"/>
    <property type="match status" value="1"/>
</dbReference>
<organism evidence="2 3">
    <name type="scientific">Glutamicibacter protophormiae</name>
    <name type="common">Brevibacterium protophormiae</name>
    <dbReference type="NCBI Taxonomy" id="37930"/>
    <lineage>
        <taxon>Bacteria</taxon>
        <taxon>Bacillati</taxon>
        <taxon>Actinomycetota</taxon>
        <taxon>Actinomycetes</taxon>
        <taxon>Micrococcales</taxon>
        <taxon>Micrococcaceae</taxon>
        <taxon>Glutamicibacter</taxon>
    </lineage>
</organism>
<dbReference type="RefSeq" id="WP_188947644.1">
    <property type="nucleotide sequence ID" value="NZ_BMPH01000003.1"/>
</dbReference>
<reference evidence="2 3" key="1">
    <citation type="submission" date="2021-03" db="EMBL/GenBank/DDBJ databases">
        <title>Sequencing the genomes of 1000 actinobacteria strains.</title>
        <authorList>
            <person name="Klenk H.-P."/>
        </authorList>
    </citation>
    <scope>NUCLEOTIDE SEQUENCE [LARGE SCALE GENOMIC DNA]</scope>
    <source>
        <strain evidence="2 3">DSM 20168</strain>
    </source>
</reference>
<accession>A0ABS4XT29</accession>
<sequence>MSQKPGELRILPVSAIHPDPKNPREDMGDIDGLAHELKTIGQFDSITVYPHPELDGDYMIQGGHRRHAAALRAGLTELKCEIVPSPENAALDLYTEALSTGTNHMPLDSMGQSKSLQGMLTEGKSEAWISKNFNIPKAEVKPRARLADNPRVAQIHARGTIDLLSAAAVLDVEEETGDTSIFDGIVDDLEASHWKKDQMEVNRLIEQKKQNARRDTLRAELTEQGAVEIDSQNRYSGKWAKTEQVLDVAGHVAAGHQFDVSTPDSVDWWEKSKAAAKAKASPEEKARRENIRRLDGVLPIAQRARHKFVIDKIRDRKGIEDRNARGLLVSMIFQEARGDYETFKRQAIGEAVGLPFPELEDDQTNRAPEVEDARKRWEAEARKVALGLTLQQLSLLLAYVPVAITDRNLGKTNWYMRDSWEKENRWAPLSRWYQQLIDFAGYLPSEDEAEMIRIAQQTRENALNDVHLNTATCKNCNQEVVSDKHWAGICAECAPAIDGIEVA</sequence>
<feature type="domain" description="ParB-like N-terminal" evidence="1">
    <location>
        <begin position="9"/>
        <end position="98"/>
    </location>
</feature>
<dbReference type="InterPro" id="IPR036086">
    <property type="entry name" value="ParB/Sulfiredoxin_sf"/>
</dbReference>
<dbReference type="EMBL" id="JAGIOJ010000001">
    <property type="protein sequence ID" value="MBP2398878.1"/>
    <property type="molecule type" value="Genomic_DNA"/>
</dbReference>
<gene>
    <name evidence="2" type="ORF">JOF39_001959</name>
</gene>
<evidence type="ECO:0000313" key="3">
    <source>
        <dbReference type="Proteomes" id="UP001195422"/>
    </source>
</evidence>
<keyword evidence="3" id="KW-1185">Reference proteome</keyword>
<name>A0ABS4XT29_GLUPR</name>
<proteinExistence type="predicted"/>
<evidence type="ECO:0000313" key="2">
    <source>
        <dbReference type="EMBL" id="MBP2398878.1"/>
    </source>
</evidence>
<dbReference type="Gene3D" id="3.90.1530.10">
    <property type="entry name" value="Conserved hypothetical protein from pyrococcus furiosus pfu- 392566-001, ParB domain"/>
    <property type="match status" value="1"/>
</dbReference>
<dbReference type="SMART" id="SM00470">
    <property type="entry name" value="ParB"/>
    <property type="match status" value="1"/>
</dbReference>
<dbReference type="Pfam" id="PF02195">
    <property type="entry name" value="ParB_N"/>
    <property type="match status" value="1"/>
</dbReference>